<evidence type="ECO:0000313" key="2">
    <source>
        <dbReference type="EMBL" id="MFF3341418.1"/>
    </source>
</evidence>
<proteinExistence type="predicted"/>
<sequence length="168" mass="17160">MSSEPKVDPAELRASAHAEDGTAQDMKGPSDTAVRESATAAGSLAGWQVSAALQTIADSWKPALAGLDQRMRTGATNLRSSANGHEWNDRATAKDFEGMDTLGTMSAPASGGLAPPTARLPDGQWNPSDTSRTHEFGPPPAGDFDIAAPDPRGGGGSAMPTYNPGTAG</sequence>
<protein>
    <submittedName>
        <fullName evidence="2">Uncharacterized protein</fullName>
    </submittedName>
</protein>
<feature type="region of interest" description="Disordered" evidence="1">
    <location>
        <begin position="1"/>
        <end position="37"/>
    </location>
</feature>
<organism evidence="2 3">
    <name type="scientific">Streptomyces flavidovirens</name>
    <dbReference type="NCBI Taxonomy" id="67298"/>
    <lineage>
        <taxon>Bacteria</taxon>
        <taxon>Bacillati</taxon>
        <taxon>Actinomycetota</taxon>
        <taxon>Actinomycetes</taxon>
        <taxon>Kitasatosporales</taxon>
        <taxon>Streptomycetaceae</taxon>
        <taxon>Streptomyces</taxon>
    </lineage>
</organism>
<evidence type="ECO:0000313" key="3">
    <source>
        <dbReference type="Proteomes" id="UP001601976"/>
    </source>
</evidence>
<keyword evidence="3" id="KW-1185">Reference proteome</keyword>
<reference evidence="2 3" key="1">
    <citation type="submission" date="2024-10" db="EMBL/GenBank/DDBJ databases">
        <title>The Natural Products Discovery Center: Release of the First 8490 Sequenced Strains for Exploring Actinobacteria Biosynthetic Diversity.</title>
        <authorList>
            <person name="Kalkreuter E."/>
            <person name="Kautsar S.A."/>
            <person name="Yang D."/>
            <person name="Bader C.D."/>
            <person name="Teijaro C.N."/>
            <person name="Fluegel L."/>
            <person name="Davis C.M."/>
            <person name="Simpson J.R."/>
            <person name="Lauterbach L."/>
            <person name="Steele A.D."/>
            <person name="Gui C."/>
            <person name="Meng S."/>
            <person name="Li G."/>
            <person name="Viehrig K."/>
            <person name="Ye F."/>
            <person name="Su P."/>
            <person name="Kiefer A.F."/>
            <person name="Nichols A."/>
            <person name="Cepeda A.J."/>
            <person name="Yan W."/>
            <person name="Fan B."/>
            <person name="Jiang Y."/>
            <person name="Adhikari A."/>
            <person name="Zheng C.-J."/>
            <person name="Schuster L."/>
            <person name="Cowan T.M."/>
            <person name="Smanski M.J."/>
            <person name="Chevrette M.G."/>
            <person name="De Carvalho L.P.S."/>
            <person name="Shen B."/>
        </authorList>
    </citation>
    <scope>NUCLEOTIDE SEQUENCE [LARGE SCALE GENOMIC DNA]</scope>
    <source>
        <strain evidence="2 3">NPDC003029</strain>
    </source>
</reference>
<name>A0ABW6RKJ2_9ACTN</name>
<feature type="compositionally biased region" description="Basic and acidic residues" evidence="1">
    <location>
        <begin position="1"/>
        <end position="20"/>
    </location>
</feature>
<dbReference type="Proteomes" id="UP001601976">
    <property type="component" value="Unassembled WGS sequence"/>
</dbReference>
<dbReference type="RefSeq" id="WP_387896569.1">
    <property type="nucleotide sequence ID" value="NZ_JBIAPK010000006.1"/>
</dbReference>
<dbReference type="EMBL" id="JBIAPK010000006">
    <property type="protein sequence ID" value="MFF3341418.1"/>
    <property type="molecule type" value="Genomic_DNA"/>
</dbReference>
<feature type="region of interest" description="Disordered" evidence="1">
    <location>
        <begin position="100"/>
        <end position="168"/>
    </location>
</feature>
<gene>
    <name evidence="2" type="ORF">ACFYWW_22290</name>
</gene>
<evidence type="ECO:0000256" key="1">
    <source>
        <dbReference type="SAM" id="MobiDB-lite"/>
    </source>
</evidence>
<accession>A0ABW6RKJ2</accession>
<comment type="caution">
    <text evidence="2">The sequence shown here is derived from an EMBL/GenBank/DDBJ whole genome shotgun (WGS) entry which is preliminary data.</text>
</comment>